<dbReference type="PANTHER" id="PTHR45339">
    <property type="entry name" value="HYBRID SIGNAL TRANSDUCTION HISTIDINE KINASE J"/>
    <property type="match status" value="1"/>
</dbReference>
<dbReference type="InterPro" id="IPR011006">
    <property type="entry name" value="CheY-like_superfamily"/>
</dbReference>
<dbReference type="InterPro" id="IPR008207">
    <property type="entry name" value="Sig_transdc_His_kin_Hpt_dom"/>
</dbReference>
<dbReference type="PRINTS" id="PR00344">
    <property type="entry name" value="BCTRLSENSOR"/>
</dbReference>
<dbReference type="SUPFAM" id="SSF52172">
    <property type="entry name" value="CheY-like"/>
    <property type="match status" value="1"/>
</dbReference>
<evidence type="ECO:0000259" key="18">
    <source>
        <dbReference type="PROSITE" id="PS50894"/>
    </source>
</evidence>
<dbReference type="InterPro" id="IPR004358">
    <property type="entry name" value="Sig_transdc_His_kin-like_C"/>
</dbReference>
<dbReference type="EC" id="2.7.13.3" evidence="3"/>
<name>A0A8S8XBP7_9PROT</name>
<keyword evidence="4 13" id="KW-0597">Phosphoprotein</keyword>
<dbReference type="SMART" id="SM00387">
    <property type="entry name" value="HATPase_c"/>
    <property type="match status" value="1"/>
</dbReference>
<dbReference type="InterPro" id="IPR003594">
    <property type="entry name" value="HATPase_dom"/>
</dbReference>
<protein>
    <recommendedName>
        <fullName evidence="11">Sensory/regulatory protein RpfC</fullName>
        <ecNumber evidence="3">2.7.13.3</ecNumber>
    </recommendedName>
</protein>
<dbReference type="PROSITE" id="PS50885">
    <property type="entry name" value="HAMP"/>
    <property type="match status" value="1"/>
</dbReference>
<feature type="modified residue" description="4-aspartylphosphate" evidence="13">
    <location>
        <position position="798"/>
    </location>
</feature>
<dbReference type="CDD" id="cd17546">
    <property type="entry name" value="REC_hyHK_CKI1_RcsC-like"/>
    <property type="match status" value="1"/>
</dbReference>
<dbReference type="CDD" id="cd16922">
    <property type="entry name" value="HATPase_EvgS-ArcB-TorS-like"/>
    <property type="match status" value="1"/>
</dbReference>
<evidence type="ECO:0000256" key="7">
    <source>
        <dbReference type="ARBA" id="ARBA00022777"/>
    </source>
</evidence>
<dbReference type="SMART" id="SM00388">
    <property type="entry name" value="HisKA"/>
    <property type="match status" value="1"/>
</dbReference>
<keyword evidence="8" id="KW-0067">ATP-binding</keyword>
<keyword evidence="14" id="KW-0472">Membrane</keyword>
<evidence type="ECO:0000256" key="8">
    <source>
        <dbReference type="ARBA" id="ARBA00022840"/>
    </source>
</evidence>
<evidence type="ECO:0000313" key="19">
    <source>
        <dbReference type="EMBL" id="GIL39049.1"/>
    </source>
</evidence>
<evidence type="ECO:0000256" key="4">
    <source>
        <dbReference type="ARBA" id="ARBA00022553"/>
    </source>
</evidence>
<evidence type="ECO:0000256" key="14">
    <source>
        <dbReference type="SAM" id="Phobius"/>
    </source>
</evidence>
<keyword evidence="7" id="KW-0418">Kinase</keyword>
<dbReference type="Gene3D" id="1.20.120.160">
    <property type="entry name" value="HPT domain"/>
    <property type="match status" value="1"/>
</dbReference>
<feature type="modified residue" description="Phosphohistidine" evidence="12">
    <location>
        <position position="940"/>
    </location>
</feature>
<keyword evidence="9" id="KW-0902">Two-component regulatory system</keyword>
<dbReference type="SUPFAM" id="SSF47384">
    <property type="entry name" value="Homodimeric domain of signal transducing histidine kinase"/>
    <property type="match status" value="1"/>
</dbReference>
<dbReference type="InterPro" id="IPR001789">
    <property type="entry name" value="Sig_transdc_resp-reg_receiver"/>
</dbReference>
<reference evidence="19" key="1">
    <citation type="submission" date="2021-02" db="EMBL/GenBank/DDBJ databases">
        <title>Genome sequence of Rhodospirillales sp. strain TMPK1 isolated from soil.</title>
        <authorList>
            <person name="Nakai R."/>
            <person name="Kusada H."/>
            <person name="Tamaki H."/>
        </authorList>
    </citation>
    <scope>NUCLEOTIDE SEQUENCE</scope>
    <source>
        <strain evidence="19">TMPK1</strain>
    </source>
</reference>
<keyword evidence="20" id="KW-1185">Reference proteome</keyword>
<dbReference type="GO" id="GO:0005524">
    <property type="term" value="F:ATP binding"/>
    <property type="evidence" value="ECO:0007669"/>
    <property type="project" value="UniProtKB-KW"/>
</dbReference>
<evidence type="ECO:0000256" key="3">
    <source>
        <dbReference type="ARBA" id="ARBA00012438"/>
    </source>
</evidence>
<comment type="catalytic activity">
    <reaction evidence="1">
        <text>ATP + protein L-histidine = ADP + protein N-phospho-L-histidine.</text>
        <dbReference type="EC" id="2.7.13.3"/>
    </reaction>
</comment>
<keyword evidence="5" id="KW-0808">Transferase</keyword>
<evidence type="ECO:0000259" key="15">
    <source>
        <dbReference type="PROSITE" id="PS50109"/>
    </source>
</evidence>
<dbReference type="Pfam" id="PF01627">
    <property type="entry name" value="Hpt"/>
    <property type="match status" value="1"/>
</dbReference>
<feature type="domain" description="HAMP" evidence="17">
    <location>
        <begin position="342"/>
        <end position="390"/>
    </location>
</feature>
<dbReference type="Gene3D" id="3.40.50.2300">
    <property type="match status" value="1"/>
</dbReference>
<dbReference type="SMART" id="SM00448">
    <property type="entry name" value="REC"/>
    <property type="match status" value="1"/>
</dbReference>
<dbReference type="CDD" id="cd00082">
    <property type="entry name" value="HisKA"/>
    <property type="match status" value="1"/>
</dbReference>
<dbReference type="FunFam" id="1.10.287.130:FF:000002">
    <property type="entry name" value="Two-component osmosensing histidine kinase"/>
    <property type="match status" value="1"/>
</dbReference>
<dbReference type="InterPro" id="IPR003661">
    <property type="entry name" value="HisK_dim/P_dom"/>
</dbReference>
<dbReference type="PROSITE" id="PS50109">
    <property type="entry name" value="HIS_KIN"/>
    <property type="match status" value="1"/>
</dbReference>
<dbReference type="RefSeq" id="WP_420242148.1">
    <property type="nucleotide sequence ID" value="NZ_BOPV01000001.1"/>
</dbReference>
<comment type="subunit">
    <text evidence="10">At low DSF concentrations, interacts with RpfF.</text>
</comment>
<evidence type="ECO:0000256" key="1">
    <source>
        <dbReference type="ARBA" id="ARBA00000085"/>
    </source>
</evidence>
<evidence type="ECO:0000256" key="2">
    <source>
        <dbReference type="ARBA" id="ARBA00004370"/>
    </source>
</evidence>
<dbReference type="PROSITE" id="PS50894">
    <property type="entry name" value="HPT"/>
    <property type="match status" value="1"/>
</dbReference>
<accession>A0A8S8XBP7</accession>
<dbReference type="Pfam" id="PF00512">
    <property type="entry name" value="HisKA"/>
    <property type="match status" value="1"/>
</dbReference>
<dbReference type="Pfam" id="PF00672">
    <property type="entry name" value="HAMP"/>
    <property type="match status" value="1"/>
</dbReference>
<keyword evidence="14" id="KW-0812">Transmembrane</keyword>
<dbReference type="InterPro" id="IPR036890">
    <property type="entry name" value="HATPase_C_sf"/>
</dbReference>
<keyword evidence="14" id="KW-1133">Transmembrane helix</keyword>
<dbReference type="Proteomes" id="UP000681075">
    <property type="component" value="Unassembled WGS sequence"/>
</dbReference>
<organism evidence="19 20">
    <name type="scientific">Roseiterribacter gracilis</name>
    <dbReference type="NCBI Taxonomy" id="2812848"/>
    <lineage>
        <taxon>Bacteria</taxon>
        <taxon>Pseudomonadati</taxon>
        <taxon>Pseudomonadota</taxon>
        <taxon>Alphaproteobacteria</taxon>
        <taxon>Rhodospirillales</taxon>
        <taxon>Roseiterribacteraceae</taxon>
        <taxon>Roseiterribacter</taxon>
    </lineage>
</organism>
<proteinExistence type="predicted"/>
<dbReference type="GO" id="GO:0005886">
    <property type="term" value="C:plasma membrane"/>
    <property type="evidence" value="ECO:0007669"/>
    <property type="project" value="UniProtKB-SubCell"/>
</dbReference>
<comment type="caution">
    <text evidence="19">The sequence shown here is derived from an EMBL/GenBank/DDBJ whole genome shotgun (WGS) entry which is preliminary data.</text>
</comment>
<evidence type="ECO:0000256" key="9">
    <source>
        <dbReference type="ARBA" id="ARBA00023012"/>
    </source>
</evidence>
<sequence length="994" mass="106940">MSRSIALRLVGIVLLLAGGLILTAAWRASDASRSSLDARLARHINQVSDLQLALDVELAAMRGLGNLALSSPGGEAPPAYIKRRDTALEMFDELELIVRDGPLKDRAEVVGTFDSIERNVKLLTRRFDARQTDATLRGEWFDALTSEIERAHTLRRAIERSLPPGMDHPIGVAFEIKDALWELGENLGRERGLIAGAIAAKRTIRLEELQRLAEWRGVIKSARSKLALIASELGPETTKAYLALERAAFIGPYDLRRREILAASESLVPYHLDSAGWFDEASLAVNATRHASEVASKETALLIDRQTKHGDDAMLLAFALVLATVILATVGLKIAGLDVAYRLSQLTSVLNKLAAGDHATEVPGQKRRDEIGRIADAAQVFKAHAIELEEARAAASDAAKTKAEFLATMSHEIRTPMNGVLGMLDLVEDTQLTHEQREMLDVATSSARALLSIIDDILDFSKIEAGKLAIDSVVSELEPIVFGVADLLAPRAWAKEIELAVEVDPLLPRAIKIDPARLRQLLNNLVGNAIKFTERGHVALRLNRVGDTLRIEIVDSGIGLDAAQIARLFRPFEQAEAGTTRRYGGTGLGLAICRRIVDMMDGKIGVDSVPGIGSTFWVELPLNEVVPPDTNKVLAGVAVSLDAIAPVLRAGLSAPLRAAGAMIANHDGAIQLFEAASDGGHGPSVLLLPRGMQPEGTDRDRPIAAKPTRPSQLIAAVALAAGRKAPASLSTQADEKAVEALAPRVGARVLVAEDHPSNRVVVRKMLERLGLTAVLAEDGAQALKLIEAGETFDLLLTDCHMPVLDGFGLTRMVRAREARSGLPPMPIVALSASVMQEEQRRCFDSGMDDFLHKPIDPRRLRAMLTKWIGADPHAVAVEEAAAAAVDDLAIFDFSPYADLFEPDEARRIAQDYANTTREQLKALFQAVEAGDLTAAGRSAHAVAGGSLTIGARHLGEVARTIEMALFEGNLGAANAELGQLEPSFAAVEERIAQL</sequence>
<dbReference type="Gene3D" id="1.10.287.130">
    <property type="match status" value="1"/>
</dbReference>
<dbReference type="InterPro" id="IPR005467">
    <property type="entry name" value="His_kinase_dom"/>
</dbReference>
<feature type="domain" description="Histidine kinase" evidence="15">
    <location>
        <begin position="408"/>
        <end position="624"/>
    </location>
</feature>
<gene>
    <name evidence="19" type="ORF">TMPK1_12860</name>
</gene>
<evidence type="ECO:0000313" key="20">
    <source>
        <dbReference type="Proteomes" id="UP000681075"/>
    </source>
</evidence>
<dbReference type="EMBL" id="BOPV01000001">
    <property type="protein sequence ID" value="GIL39049.1"/>
    <property type="molecule type" value="Genomic_DNA"/>
</dbReference>
<evidence type="ECO:0000256" key="11">
    <source>
        <dbReference type="ARBA" id="ARBA00068150"/>
    </source>
</evidence>
<feature type="domain" description="Response regulatory" evidence="16">
    <location>
        <begin position="748"/>
        <end position="868"/>
    </location>
</feature>
<dbReference type="SUPFAM" id="SSF47226">
    <property type="entry name" value="Histidine-containing phosphotransfer domain, HPT domain"/>
    <property type="match status" value="1"/>
</dbReference>
<dbReference type="Gene3D" id="3.30.565.10">
    <property type="entry name" value="Histidine kinase-like ATPase, C-terminal domain"/>
    <property type="match status" value="1"/>
</dbReference>
<evidence type="ECO:0000256" key="13">
    <source>
        <dbReference type="PROSITE-ProRule" id="PRU00169"/>
    </source>
</evidence>
<comment type="subcellular location">
    <subcellularLocation>
        <location evidence="2">Membrane</location>
    </subcellularLocation>
</comment>
<dbReference type="SUPFAM" id="SSF158472">
    <property type="entry name" value="HAMP domain-like"/>
    <property type="match status" value="1"/>
</dbReference>
<dbReference type="InterPro" id="IPR036097">
    <property type="entry name" value="HisK_dim/P_sf"/>
</dbReference>
<evidence type="ECO:0000256" key="12">
    <source>
        <dbReference type="PROSITE-ProRule" id="PRU00110"/>
    </source>
</evidence>
<evidence type="ECO:0000259" key="16">
    <source>
        <dbReference type="PROSITE" id="PS50110"/>
    </source>
</evidence>
<dbReference type="InterPro" id="IPR003660">
    <property type="entry name" value="HAMP_dom"/>
</dbReference>
<evidence type="ECO:0000256" key="10">
    <source>
        <dbReference type="ARBA" id="ARBA00064003"/>
    </source>
</evidence>
<dbReference type="PROSITE" id="PS50110">
    <property type="entry name" value="RESPONSE_REGULATORY"/>
    <property type="match status" value="1"/>
</dbReference>
<feature type="transmembrane region" description="Helical" evidence="14">
    <location>
        <begin position="313"/>
        <end position="335"/>
    </location>
</feature>
<evidence type="ECO:0000259" key="17">
    <source>
        <dbReference type="PROSITE" id="PS50885"/>
    </source>
</evidence>
<feature type="domain" description="HPt" evidence="18">
    <location>
        <begin position="901"/>
        <end position="994"/>
    </location>
</feature>
<dbReference type="PANTHER" id="PTHR45339:SF5">
    <property type="entry name" value="HISTIDINE KINASE"/>
    <property type="match status" value="1"/>
</dbReference>
<dbReference type="InterPro" id="IPR036641">
    <property type="entry name" value="HPT_dom_sf"/>
</dbReference>
<dbReference type="FunFam" id="3.30.565.10:FF:000010">
    <property type="entry name" value="Sensor histidine kinase RcsC"/>
    <property type="match status" value="1"/>
</dbReference>
<dbReference type="AlphaFoldDB" id="A0A8S8XBP7"/>
<keyword evidence="6" id="KW-0547">Nucleotide-binding</keyword>
<dbReference type="GO" id="GO:0000155">
    <property type="term" value="F:phosphorelay sensor kinase activity"/>
    <property type="evidence" value="ECO:0007669"/>
    <property type="project" value="InterPro"/>
</dbReference>
<evidence type="ECO:0000256" key="6">
    <source>
        <dbReference type="ARBA" id="ARBA00022741"/>
    </source>
</evidence>
<dbReference type="Gene3D" id="1.10.8.500">
    <property type="entry name" value="HAMP domain in histidine kinase"/>
    <property type="match status" value="1"/>
</dbReference>
<dbReference type="Pfam" id="PF02518">
    <property type="entry name" value="HATPase_c"/>
    <property type="match status" value="1"/>
</dbReference>
<dbReference type="Pfam" id="PF00072">
    <property type="entry name" value="Response_reg"/>
    <property type="match status" value="1"/>
</dbReference>
<evidence type="ECO:0000256" key="5">
    <source>
        <dbReference type="ARBA" id="ARBA00022679"/>
    </source>
</evidence>
<dbReference type="SUPFAM" id="SSF55874">
    <property type="entry name" value="ATPase domain of HSP90 chaperone/DNA topoisomerase II/histidine kinase"/>
    <property type="match status" value="1"/>
</dbReference>